<evidence type="ECO:0000313" key="3">
    <source>
        <dbReference type="Proteomes" id="UP000504618"/>
    </source>
</evidence>
<dbReference type="AlphaFoldDB" id="A0A6J1QRS4"/>
<name>A0A6J1QRS4_9HYME</name>
<feature type="signal peptide" evidence="2">
    <location>
        <begin position="1"/>
        <end position="25"/>
    </location>
</feature>
<dbReference type="InterPro" id="IPR031734">
    <property type="entry name" value="MBF2"/>
</dbReference>
<accession>A0A6J1QRS4</accession>
<dbReference type="RefSeq" id="XP_024885194.1">
    <property type="nucleotide sequence ID" value="XM_025029426.1"/>
</dbReference>
<keyword evidence="2" id="KW-0732">Signal</keyword>
<evidence type="ECO:0000256" key="1">
    <source>
        <dbReference type="SAM" id="MobiDB-lite"/>
    </source>
</evidence>
<dbReference type="GeneID" id="112463205"/>
<feature type="chain" id="PRO_5026787947" evidence="2">
    <location>
        <begin position="26"/>
        <end position="483"/>
    </location>
</feature>
<dbReference type="Proteomes" id="UP000504618">
    <property type="component" value="Unplaced"/>
</dbReference>
<evidence type="ECO:0000313" key="4">
    <source>
        <dbReference type="RefSeq" id="XP_024885194.1"/>
    </source>
</evidence>
<proteinExistence type="predicted"/>
<reference evidence="4" key="1">
    <citation type="submission" date="2025-08" db="UniProtKB">
        <authorList>
            <consortium name="RefSeq"/>
        </authorList>
    </citation>
    <scope>IDENTIFICATION</scope>
    <source>
        <tissue evidence="4">Whole body</tissue>
    </source>
</reference>
<dbReference type="OrthoDB" id="8192785at2759"/>
<dbReference type="Pfam" id="PF15868">
    <property type="entry name" value="MBF2"/>
    <property type="match status" value="1"/>
</dbReference>
<gene>
    <name evidence="4" type="primary">LOC112463205</name>
</gene>
<organism evidence="3 4">
    <name type="scientific">Temnothorax curvispinosus</name>
    <dbReference type="NCBI Taxonomy" id="300111"/>
    <lineage>
        <taxon>Eukaryota</taxon>
        <taxon>Metazoa</taxon>
        <taxon>Ecdysozoa</taxon>
        <taxon>Arthropoda</taxon>
        <taxon>Hexapoda</taxon>
        <taxon>Insecta</taxon>
        <taxon>Pterygota</taxon>
        <taxon>Neoptera</taxon>
        <taxon>Endopterygota</taxon>
        <taxon>Hymenoptera</taxon>
        <taxon>Apocrita</taxon>
        <taxon>Aculeata</taxon>
        <taxon>Formicoidea</taxon>
        <taxon>Formicidae</taxon>
        <taxon>Myrmicinae</taxon>
        <taxon>Temnothorax</taxon>
    </lineage>
</organism>
<feature type="compositionally biased region" description="Basic and acidic residues" evidence="1">
    <location>
        <begin position="184"/>
        <end position="193"/>
    </location>
</feature>
<sequence>MIVRHGTLWTIAVLVLLASVSFSESVKLRKPRKRTTTRTPYQQSRIGPVIIRVMHKYTDDGPARGVSGGCTNGNCKNAHDKFNLDVNEAISEKDNFLSDEESLRYVVHPEKYEHFVLRKNTGHANRYKRDSAFSELHSSDAGDHTMIDRGGGGGDASNVSRNENKGNFTRVPLYRIKYRRDLSRSSSEADRTIRNLTPDYSSRRNDSDYYAQRKAVMERYYARQREINARYANRTNVIVPRLEHNDVSQHRPATSNATLFNLGRVYSSKDSTRDSTTFRHPSTKIDPIYSNESRYNKIPTELDGRRNVAPEVDLGFKSDADLSETRSSDNIERNALDDFVTPTPCTNLSSSGTFAPKTRSKHAKNCTRETEQNCEADNDNTEGNLRWGRCEGKIVYQHNLLLGLTGPSNLDALFEVIIQGPVCITCVQALRYNETRATVSLDSGGRGHEYAKLRLQGYENEGFSYIIKVWGVKKIGQVCDNVD</sequence>
<keyword evidence="3" id="KW-1185">Reference proteome</keyword>
<evidence type="ECO:0000256" key="2">
    <source>
        <dbReference type="SAM" id="SignalP"/>
    </source>
</evidence>
<protein>
    <submittedName>
        <fullName evidence="4">Uncharacterized protein LOC112463205</fullName>
    </submittedName>
</protein>
<feature type="region of interest" description="Disordered" evidence="1">
    <location>
        <begin position="184"/>
        <end position="205"/>
    </location>
</feature>